<evidence type="ECO:0000313" key="2">
    <source>
        <dbReference type="EMBL" id="GFO41881.1"/>
    </source>
</evidence>
<organism evidence="2 3">
    <name type="scientific">Plakobranchus ocellatus</name>
    <dbReference type="NCBI Taxonomy" id="259542"/>
    <lineage>
        <taxon>Eukaryota</taxon>
        <taxon>Metazoa</taxon>
        <taxon>Spiralia</taxon>
        <taxon>Lophotrochozoa</taxon>
        <taxon>Mollusca</taxon>
        <taxon>Gastropoda</taxon>
        <taxon>Heterobranchia</taxon>
        <taxon>Euthyneura</taxon>
        <taxon>Panpulmonata</taxon>
        <taxon>Sacoglossa</taxon>
        <taxon>Placobranchoidea</taxon>
        <taxon>Plakobranchidae</taxon>
        <taxon>Plakobranchus</taxon>
    </lineage>
</organism>
<accession>A0AAV4DDD4</accession>
<dbReference type="InterPro" id="IPR036691">
    <property type="entry name" value="Endo/exonu/phosph_ase_sf"/>
</dbReference>
<dbReference type="Proteomes" id="UP000735302">
    <property type="component" value="Unassembled WGS sequence"/>
</dbReference>
<sequence>MTIIMEDFNAKVGDERVEDVVGPSDIGTVNERGSRLNEWCQISDFTITNTWYQNHSRRQWTSKSPVDRSRKKRLYSHSETIPKRRQNIEITARSRSHSRNV</sequence>
<evidence type="ECO:0000313" key="3">
    <source>
        <dbReference type="Proteomes" id="UP000735302"/>
    </source>
</evidence>
<dbReference type="EMBL" id="BLXT01007728">
    <property type="protein sequence ID" value="GFO41881.1"/>
    <property type="molecule type" value="Genomic_DNA"/>
</dbReference>
<protein>
    <submittedName>
        <fullName evidence="2">Craniofacial development protein 2-like protein</fullName>
    </submittedName>
</protein>
<evidence type="ECO:0000256" key="1">
    <source>
        <dbReference type="SAM" id="MobiDB-lite"/>
    </source>
</evidence>
<keyword evidence="3" id="KW-1185">Reference proteome</keyword>
<dbReference type="AlphaFoldDB" id="A0AAV4DDD4"/>
<reference evidence="2 3" key="1">
    <citation type="journal article" date="2021" name="Elife">
        <title>Chloroplast acquisition without the gene transfer in kleptoplastic sea slugs, Plakobranchus ocellatus.</title>
        <authorList>
            <person name="Maeda T."/>
            <person name="Takahashi S."/>
            <person name="Yoshida T."/>
            <person name="Shimamura S."/>
            <person name="Takaki Y."/>
            <person name="Nagai Y."/>
            <person name="Toyoda A."/>
            <person name="Suzuki Y."/>
            <person name="Arimoto A."/>
            <person name="Ishii H."/>
            <person name="Satoh N."/>
            <person name="Nishiyama T."/>
            <person name="Hasebe M."/>
            <person name="Maruyama T."/>
            <person name="Minagawa J."/>
            <person name="Obokata J."/>
            <person name="Shigenobu S."/>
        </authorList>
    </citation>
    <scope>NUCLEOTIDE SEQUENCE [LARGE SCALE GENOMIC DNA]</scope>
</reference>
<feature type="region of interest" description="Disordered" evidence="1">
    <location>
        <begin position="56"/>
        <end position="101"/>
    </location>
</feature>
<name>A0AAV4DDD4_9GAST</name>
<gene>
    <name evidence="2" type="ORF">PoB_006838600</name>
</gene>
<proteinExistence type="predicted"/>
<comment type="caution">
    <text evidence="2">The sequence shown here is derived from an EMBL/GenBank/DDBJ whole genome shotgun (WGS) entry which is preliminary data.</text>
</comment>
<dbReference type="Gene3D" id="3.60.10.10">
    <property type="entry name" value="Endonuclease/exonuclease/phosphatase"/>
    <property type="match status" value="1"/>
</dbReference>